<feature type="domain" description="Divergent 4Fe-4S mono-cluster" evidence="9">
    <location>
        <begin position="1"/>
        <end position="63"/>
    </location>
</feature>
<evidence type="ECO:0000256" key="4">
    <source>
        <dbReference type="ARBA" id="ARBA00022982"/>
    </source>
</evidence>
<evidence type="ECO:0000256" key="5">
    <source>
        <dbReference type="ARBA" id="ARBA00023004"/>
    </source>
</evidence>
<dbReference type="Gene3D" id="3.30.70.20">
    <property type="match status" value="1"/>
</dbReference>
<keyword evidence="7" id="KW-0003">3Fe-4S</keyword>
<dbReference type="Pfam" id="PF06902">
    <property type="entry name" value="Fer4_19"/>
    <property type="match status" value="1"/>
</dbReference>
<evidence type="ECO:0000256" key="3">
    <source>
        <dbReference type="ARBA" id="ARBA00022723"/>
    </source>
</evidence>
<proteinExistence type="predicted"/>
<evidence type="ECO:0000256" key="8">
    <source>
        <dbReference type="RuleBase" id="RU368020"/>
    </source>
</evidence>
<organism evidence="10 11">
    <name type="scientific">Streptomyces pimonensis</name>
    <dbReference type="NCBI Taxonomy" id="2860288"/>
    <lineage>
        <taxon>Bacteria</taxon>
        <taxon>Bacillati</taxon>
        <taxon>Actinomycetota</taxon>
        <taxon>Actinomycetes</taxon>
        <taxon>Kitasatosporales</taxon>
        <taxon>Streptomycetaceae</taxon>
        <taxon>Streptomyces</taxon>
    </lineage>
</organism>
<dbReference type="PRINTS" id="PR00352">
    <property type="entry name" value="3FE4SFRDOXIN"/>
</dbReference>
<evidence type="ECO:0000256" key="2">
    <source>
        <dbReference type="ARBA" id="ARBA00022448"/>
    </source>
</evidence>
<evidence type="ECO:0000313" key="10">
    <source>
        <dbReference type="EMBL" id="MEZ3179581.1"/>
    </source>
</evidence>
<keyword evidence="2 8" id="KW-0813">Transport</keyword>
<accession>A0ABV4IY46</accession>
<protein>
    <recommendedName>
        <fullName evidence="8">Ferredoxin</fullName>
    </recommendedName>
</protein>
<gene>
    <name evidence="10" type="ORF">KYY02_13080</name>
</gene>
<keyword evidence="4 8" id="KW-0249">Electron transport</keyword>
<comment type="function">
    <text evidence="8">Ferredoxins are iron-sulfur proteins that transfer electrons in a wide variety of metabolic reactions.</text>
</comment>
<dbReference type="PANTHER" id="PTHR36923">
    <property type="entry name" value="FERREDOXIN"/>
    <property type="match status" value="1"/>
</dbReference>
<keyword evidence="3 8" id="KW-0479">Metal-binding</keyword>
<evidence type="ECO:0000259" key="9">
    <source>
        <dbReference type="Pfam" id="PF06902"/>
    </source>
</evidence>
<dbReference type="InterPro" id="IPR051269">
    <property type="entry name" value="Fe-S_cluster_ET"/>
</dbReference>
<keyword evidence="11" id="KW-1185">Reference proteome</keyword>
<reference evidence="10 11" key="1">
    <citation type="journal article" date="2021" name="Res Sq">
        <title>Streptomyces Pimoensis sp. nov., Isolated From the Taklimakan Desert in Xinjiang, China.</title>
        <authorList>
            <person name="Zhang P."/>
            <person name="Luo X."/>
            <person name="Luo X."/>
            <person name="Liu Z."/>
            <person name="Xia Z."/>
            <person name="Wan C."/>
            <person name="zhang L."/>
        </authorList>
    </citation>
    <scope>NUCLEOTIDE SEQUENCE [LARGE SCALE GENOMIC DNA]</scope>
    <source>
        <strain evidence="10 11">TRM75549</strain>
    </source>
</reference>
<dbReference type="InterPro" id="IPR001080">
    <property type="entry name" value="3Fe4S_ferredoxin"/>
</dbReference>
<comment type="caution">
    <text evidence="10">The sequence shown here is derived from an EMBL/GenBank/DDBJ whole genome shotgun (WGS) entry which is preliminary data.</text>
</comment>
<evidence type="ECO:0000256" key="7">
    <source>
        <dbReference type="ARBA" id="ARBA00023291"/>
    </source>
</evidence>
<keyword evidence="6 8" id="KW-0411">Iron-sulfur</keyword>
<sequence length="65" mass="6832">MRVSVDRDLCVGAGQCVLSAEEVFDQDLHDGLVVLRTPDPSLAGLDAVRDAVDRCPAGAVTLHEG</sequence>
<keyword evidence="5 8" id="KW-0408">Iron</keyword>
<dbReference type="Proteomes" id="UP001567537">
    <property type="component" value="Unassembled WGS sequence"/>
</dbReference>
<comment type="cofactor">
    <cofactor evidence="1">
        <name>[3Fe-4S] cluster</name>
        <dbReference type="ChEBI" id="CHEBI:21137"/>
    </cofactor>
</comment>
<dbReference type="PANTHER" id="PTHR36923:SF3">
    <property type="entry name" value="FERREDOXIN"/>
    <property type="match status" value="1"/>
</dbReference>
<dbReference type="SUPFAM" id="SSF54862">
    <property type="entry name" value="4Fe-4S ferredoxins"/>
    <property type="match status" value="1"/>
</dbReference>
<evidence type="ECO:0000313" key="11">
    <source>
        <dbReference type="Proteomes" id="UP001567537"/>
    </source>
</evidence>
<dbReference type="InterPro" id="IPR010693">
    <property type="entry name" value="Divergent_4Fe-4S_mono-cluster"/>
</dbReference>
<dbReference type="EMBL" id="JAHWZY010000011">
    <property type="protein sequence ID" value="MEZ3179581.1"/>
    <property type="molecule type" value="Genomic_DNA"/>
</dbReference>
<name>A0ABV4IY46_9ACTN</name>
<evidence type="ECO:0000256" key="6">
    <source>
        <dbReference type="ARBA" id="ARBA00023014"/>
    </source>
</evidence>
<dbReference type="RefSeq" id="WP_371238134.1">
    <property type="nucleotide sequence ID" value="NZ_JAHWZY010000011.1"/>
</dbReference>
<evidence type="ECO:0000256" key="1">
    <source>
        <dbReference type="ARBA" id="ARBA00001927"/>
    </source>
</evidence>